<organism evidence="1 2">
    <name type="scientific">Variovorax rhizosphaerae</name>
    <dbReference type="NCBI Taxonomy" id="1836200"/>
    <lineage>
        <taxon>Bacteria</taxon>
        <taxon>Pseudomonadati</taxon>
        <taxon>Pseudomonadota</taxon>
        <taxon>Betaproteobacteria</taxon>
        <taxon>Burkholderiales</taxon>
        <taxon>Comamonadaceae</taxon>
        <taxon>Variovorax</taxon>
    </lineage>
</organism>
<name>A0ABU8WTY2_9BURK</name>
<evidence type="ECO:0000313" key="1">
    <source>
        <dbReference type="EMBL" id="MEJ8850966.1"/>
    </source>
</evidence>
<dbReference type="EMBL" id="JBBKZT010000018">
    <property type="protein sequence ID" value="MEJ8850966.1"/>
    <property type="molecule type" value="Genomic_DNA"/>
</dbReference>
<dbReference type="PANTHER" id="PTHR35861:SF2">
    <property type="entry name" value="FELS-2 PROPHAGE PROTEIN"/>
    <property type="match status" value="1"/>
</dbReference>
<dbReference type="InterPro" id="IPR052042">
    <property type="entry name" value="Tail_sheath_structural"/>
</dbReference>
<sequence length="526" mass="56053">MPLVFAPAEIPATVVAERTDVACFIGFVHRRAGTAFSAAQRADLRDAGWIDGPWALPADRLDALDQVPVAVESWSEFDRLFDSVARPLSLDGSQRCAAVLGAAVRSFFIAGGRRAIIVRVGDPWPVLEAEPRDQAERNARVVLVAARLAALLPPRAVDRFNPAAWQGLEHLIGLEQVALLCLPDLPLLHALPTPAPDGERPIVTSPEVFVECSGNDVGPVVDPGLRRIAAPRLDVAGTAAWAQAVGRVRDFLLRYRRDCGFVAALPLFEGSAGWQRRYVADPLGALTEATLLRAAGTDPAQASSAFVQIATPWLESPASQDMPQALMPPDGLLCGTLARNALTRGTFRSAAGTPRLEIIRGEPTPATSLVAEHPWARLAERVCVFAPGPDGWALQSDVTSSPAPAWRGGQASRLVASVLRSARAMGQAHAFGLNGPALWRQARLSLEQLLMGYWRAGGLGGDTPEDAFEVRCDRRTMTQADLDAGRLIVEVVLLPAASVERITVSFSLLAAQHAEGSDAVLGEAVA</sequence>
<comment type="caution">
    <text evidence="1">The sequence shown here is derived from an EMBL/GenBank/DDBJ whole genome shotgun (WGS) entry which is preliminary data.</text>
</comment>
<accession>A0ABU8WTY2</accession>
<proteinExistence type="predicted"/>
<evidence type="ECO:0000313" key="2">
    <source>
        <dbReference type="Proteomes" id="UP001385892"/>
    </source>
</evidence>
<reference evidence="1 2" key="1">
    <citation type="submission" date="2024-03" db="EMBL/GenBank/DDBJ databases">
        <title>Novel species of the genus Variovorax.</title>
        <authorList>
            <person name="Liu Q."/>
            <person name="Xin Y.-H."/>
        </authorList>
    </citation>
    <scope>NUCLEOTIDE SEQUENCE [LARGE SCALE GENOMIC DNA]</scope>
    <source>
        <strain evidence="1 2">KACC 18900</strain>
    </source>
</reference>
<protein>
    <submittedName>
        <fullName evidence="1">Phage tail protein</fullName>
    </submittedName>
</protein>
<keyword evidence="2" id="KW-1185">Reference proteome</keyword>
<dbReference type="PANTHER" id="PTHR35861">
    <property type="match status" value="1"/>
</dbReference>
<dbReference type="Proteomes" id="UP001385892">
    <property type="component" value="Unassembled WGS sequence"/>
</dbReference>
<dbReference type="RefSeq" id="WP_340346456.1">
    <property type="nucleotide sequence ID" value="NZ_JBBKZT010000018.1"/>
</dbReference>
<gene>
    <name evidence="1" type="ORF">WKW82_30295</name>
</gene>